<gene>
    <name evidence="6" type="ORF">BGZ80_005724</name>
</gene>
<dbReference type="AlphaFoldDB" id="A0A9P6MIW7"/>
<evidence type="ECO:0000313" key="6">
    <source>
        <dbReference type="EMBL" id="KAG0003899.1"/>
    </source>
</evidence>
<feature type="non-terminal residue" evidence="6">
    <location>
        <position position="553"/>
    </location>
</feature>
<evidence type="ECO:0000256" key="4">
    <source>
        <dbReference type="SAM" id="MobiDB-lite"/>
    </source>
</evidence>
<evidence type="ECO:0000256" key="3">
    <source>
        <dbReference type="ARBA" id="ARBA00022525"/>
    </source>
</evidence>
<comment type="caution">
    <text evidence="6">The sequence shown here is derived from an EMBL/GenBank/DDBJ whole genome shotgun (WGS) entry which is preliminary data.</text>
</comment>
<dbReference type="InterPro" id="IPR045379">
    <property type="entry name" value="Crinkler_N"/>
</dbReference>
<reference evidence="6" key="1">
    <citation type="journal article" date="2020" name="Fungal Divers.">
        <title>Resolving the Mortierellaceae phylogeny through synthesis of multi-gene phylogenetics and phylogenomics.</title>
        <authorList>
            <person name="Vandepol N."/>
            <person name="Liber J."/>
            <person name="Desiro A."/>
            <person name="Na H."/>
            <person name="Kennedy M."/>
            <person name="Barry K."/>
            <person name="Grigoriev I.V."/>
            <person name="Miller A.N."/>
            <person name="O'Donnell K."/>
            <person name="Stajich J.E."/>
            <person name="Bonito G."/>
        </authorList>
    </citation>
    <scope>NUCLEOTIDE SEQUENCE</scope>
    <source>
        <strain evidence="6">NRRL 2769</strain>
    </source>
</reference>
<dbReference type="EMBL" id="JAAAID010002811">
    <property type="protein sequence ID" value="KAG0003899.1"/>
    <property type="molecule type" value="Genomic_DNA"/>
</dbReference>
<proteinExistence type="predicted"/>
<dbReference type="InterPro" id="IPR027417">
    <property type="entry name" value="P-loop_NTPase"/>
</dbReference>
<dbReference type="Proteomes" id="UP000703661">
    <property type="component" value="Unassembled WGS sequence"/>
</dbReference>
<evidence type="ECO:0000259" key="5">
    <source>
        <dbReference type="Pfam" id="PF20147"/>
    </source>
</evidence>
<accession>A0A9P6MIW7</accession>
<feature type="compositionally biased region" description="Basic and acidic residues" evidence="4">
    <location>
        <begin position="132"/>
        <end position="147"/>
    </location>
</feature>
<comment type="subcellular location">
    <subcellularLocation>
        <location evidence="1">Host cell</location>
    </subcellularLocation>
    <subcellularLocation>
        <location evidence="2">Secreted</location>
    </subcellularLocation>
</comment>
<feature type="region of interest" description="Disordered" evidence="4">
    <location>
        <begin position="119"/>
        <end position="148"/>
    </location>
</feature>
<name>A0A9P6MIW7_9FUNG</name>
<feature type="domain" description="Crinkler effector protein N-terminal" evidence="5">
    <location>
        <begin position="6"/>
        <end position="105"/>
    </location>
</feature>
<evidence type="ECO:0000256" key="2">
    <source>
        <dbReference type="ARBA" id="ARBA00004613"/>
    </source>
</evidence>
<keyword evidence="7" id="KW-1185">Reference proteome</keyword>
<sequence length="553" mass="63385">MANNPLNLLCLVNDKPRSDAFEVEIESTRSVSALKDLIKTEKAKDLRDVDAEKLTLWRASISSENPASTTMIDALDDKIELNNPSTHLSTFFPESPDDNTYIIVQQPPHVPEDISTLCSGHAWSGSRPRPASKRDFDGDADDRDAKRSRSYIQTKGVVSWRSPSLMLPFPERSFFREVHRVEAAILDALSRSWSYQVFHQELSWEDLTVMLRELRPSPRHYFLVDDFQSVFRSSIFPRVAKKFFRNLSSMNAVSCVIVGTFKRTDLLLDDGPMESLFNKANFARMPPFDPREMSRLFDLYKEHCYSDISRQIQVKIAHESGGHPTSFMALPKLTLWHHPDESSYASMLQKNIRPLLEETQTKLKMNLKSMNTEQNARVRDLTNNQMNDWEFIPDDFDRYLLNVGILDSHNDRTVRFTSVIILHICIDVLRPQPENRLSREEIGDPINLLKLGLQCISPSTVAHPLVQNKFGSQESSFHMALFSASYHDKVFVRSKGEGQSDFKDYLEQASKRADSYGIPVYLVNFYQEGRSTPARLFHIPANVAMVNVMRNKG</sequence>
<evidence type="ECO:0000256" key="1">
    <source>
        <dbReference type="ARBA" id="ARBA00004340"/>
    </source>
</evidence>
<dbReference type="Pfam" id="PF20147">
    <property type="entry name" value="Crinkler"/>
    <property type="match status" value="1"/>
</dbReference>
<dbReference type="GO" id="GO:0043657">
    <property type="term" value="C:host cell"/>
    <property type="evidence" value="ECO:0007669"/>
    <property type="project" value="UniProtKB-SubCell"/>
</dbReference>
<keyword evidence="3" id="KW-0964">Secreted</keyword>
<organism evidence="6 7">
    <name type="scientific">Entomortierella chlamydospora</name>
    <dbReference type="NCBI Taxonomy" id="101097"/>
    <lineage>
        <taxon>Eukaryota</taxon>
        <taxon>Fungi</taxon>
        <taxon>Fungi incertae sedis</taxon>
        <taxon>Mucoromycota</taxon>
        <taxon>Mortierellomycotina</taxon>
        <taxon>Mortierellomycetes</taxon>
        <taxon>Mortierellales</taxon>
        <taxon>Mortierellaceae</taxon>
        <taxon>Entomortierella</taxon>
    </lineage>
</organism>
<dbReference type="SUPFAM" id="SSF52540">
    <property type="entry name" value="P-loop containing nucleoside triphosphate hydrolases"/>
    <property type="match status" value="1"/>
</dbReference>
<dbReference type="GO" id="GO:0005576">
    <property type="term" value="C:extracellular region"/>
    <property type="evidence" value="ECO:0007669"/>
    <property type="project" value="UniProtKB-SubCell"/>
</dbReference>
<protein>
    <recommendedName>
        <fullName evidence="5">Crinkler effector protein N-terminal domain-containing protein</fullName>
    </recommendedName>
</protein>
<evidence type="ECO:0000313" key="7">
    <source>
        <dbReference type="Proteomes" id="UP000703661"/>
    </source>
</evidence>